<dbReference type="Proteomes" id="UP000039865">
    <property type="component" value="Unassembled WGS sequence"/>
</dbReference>
<dbReference type="AlphaFoldDB" id="A0A078AC86"/>
<evidence type="ECO:0000313" key="1">
    <source>
        <dbReference type="EMBL" id="CDW79870.1"/>
    </source>
</evidence>
<dbReference type="EMBL" id="CCKQ01008409">
    <property type="protein sequence ID" value="CDW79870.1"/>
    <property type="molecule type" value="Genomic_DNA"/>
</dbReference>
<gene>
    <name evidence="1" type="primary">Contig16471.g17539</name>
    <name evidence="1" type="ORF">STYLEM_8862</name>
</gene>
<protein>
    <submittedName>
        <fullName evidence="1">Uncharacterized protein</fullName>
    </submittedName>
</protein>
<evidence type="ECO:0000313" key="2">
    <source>
        <dbReference type="Proteomes" id="UP000039865"/>
    </source>
</evidence>
<proteinExistence type="predicted"/>
<reference evidence="1 2" key="1">
    <citation type="submission" date="2014-06" db="EMBL/GenBank/DDBJ databases">
        <authorList>
            <person name="Swart Estienne"/>
        </authorList>
    </citation>
    <scope>NUCLEOTIDE SEQUENCE [LARGE SCALE GENOMIC DNA]</scope>
    <source>
        <strain evidence="1 2">130c</strain>
    </source>
</reference>
<organism evidence="1 2">
    <name type="scientific">Stylonychia lemnae</name>
    <name type="common">Ciliate</name>
    <dbReference type="NCBI Taxonomy" id="5949"/>
    <lineage>
        <taxon>Eukaryota</taxon>
        <taxon>Sar</taxon>
        <taxon>Alveolata</taxon>
        <taxon>Ciliophora</taxon>
        <taxon>Intramacronucleata</taxon>
        <taxon>Spirotrichea</taxon>
        <taxon>Stichotrichia</taxon>
        <taxon>Sporadotrichida</taxon>
        <taxon>Oxytrichidae</taxon>
        <taxon>Stylonychinae</taxon>
        <taxon>Stylonychia</taxon>
    </lineage>
</organism>
<name>A0A078AC86_STYLE</name>
<dbReference type="InParanoid" id="A0A078AC86"/>
<sequence>MEKLILAKRFHSLCGYEGRNQRQINKGITHCTCPQMLSDVCDLLQSPRYAFTCGFPSLYLLGHFIRISLA</sequence>
<keyword evidence="2" id="KW-1185">Reference proteome</keyword>
<accession>A0A078AC86</accession>